<dbReference type="InterPro" id="IPR006311">
    <property type="entry name" value="TAT_signal"/>
</dbReference>
<organism evidence="2 3">
    <name type="scientific">Chitinophaga parva</name>
    <dbReference type="NCBI Taxonomy" id="2169414"/>
    <lineage>
        <taxon>Bacteria</taxon>
        <taxon>Pseudomonadati</taxon>
        <taxon>Bacteroidota</taxon>
        <taxon>Chitinophagia</taxon>
        <taxon>Chitinophagales</taxon>
        <taxon>Chitinophagaceae</taxon>
        <taxon>Chitinophaga</taxon>
    </lineage>
</organism>
<dbReference type="InterPro" id="IPR013022">
    <property type="entry name" value="Xyl_isomerase-like_TIM-brl"/>
</dbReference>
<dbReference type="Pfam" id="PF01261">
    <property type="entry name" value="AP_endonuc_2"/>
    <property type="match status" value="1"/>
</dbReference>
<accession>A0A2T7BIU4</accession>
<sequence>MRPWFSMLAYNVDAFENGKIQSPFDKVCSVHYYFSGGANFDVKTSVLLCILPGHVYKISLMTTRRDFLRSAGLLSAAALLAPRFAAHAATSKEKLIGLQLYTLRTDAQKDIKGTIEAIAKTGYTNVELFGYNRRQYFGLSVPEMKALLQANNLQTTSAHYALMDYLLKGNDDEVKTVIEDAKTLGHDFVTIPYLIDKLRTTADDYKKLADRFNHAGELVNNAGMRLAYHNHNFEFGDLNGTRGYDILLANTDPKLVHFEMDIYWVVYAGIKPEDLFNKYPGRFPMWHVKDMRLQPQKESCEVGKGVIDFKKIFQHKKEAGFENFFVEQEAYTAAPPKQAIITSIDYIKKNLV</sequence>
<proteinExistence type="predicted"/>
<dbReference type="PANTHER" id="PTHR12110">
    <property type="entry name" value="HYDROXYPYRUVATE ISOMERASE"/>
    <property type="match status" value="1"/>
</dbReference>
<dbReference type="Gene3D" id="3.20.20.150">
    <property type="entry name" value="Divalent-metal-dependent TIM barrel enzymes"/>
    <property type="match status" value="1"/>
</dbReference>
<name>A0A2T7BIU4_9BACT</name>
<dbReference type="PROSITE" id="PS51318">
    <property type="entry name" value="TAT"/>
    <property type="match status" value="1"/>
</dbReference>
<evidence type="ECO:0000259" key="1">
    <source>
        <dbReference type="Pfam" id="PF01261"/>
    </source>
</evidence>
<dbReference type="InterPro" id="IPR050312">
    <property type="entry name" value="IolE/XylAMocC-like"/>
</dbReference>
<gene>
    <name evidence="2" type="ORF">DCC81_18425</name>
</gene>
<dbReference type="SUPFAM" id="SSF51658">
    <property type="entry name" value="Xylose isomerase-like"/>
    <property type="match status" value="1"/>
</dbReference>
<dbReference type="PANTHER" id="PTHR12110:SF41">
    <property type="entry name" value="INOSOSE DEHYDRATASE"/>
    <property type="match status" value="1"/>
</dbReference>
<feature type="domain" description="Xylose isomerase-like TIM barrel" evidence="1">
    <location>
        <begin position="115"/>
        <end position="349"/>
    </location>
</feature>
<protein>
    <submittedName>
        <fullName evidence="2">Sugar phosphate isomerase/epimerase</fullName>
    </submittedName>
</protein>
<reference evidence="2 3" key="1">
    <citation type="submission" date="2018-04" db="EMBL/GenBank/DDBJ databases">
        <title>Chitinophaga fuyangensis sp. nov., isolated from soil in a chemical factory.</title>
        <authorList>
            <person name="Chen K."/>
        </authorList>
    </citation>
    <scope>NUCLEOTIDE SEQUENCE [LARGE SCALE GENOMIC DNA]</scope>
    <source>
        <strain evidence="2 3">LY-1</strain>
    </source>
</reference>
<dbReference type="AlphaFoldDB" id="A0A2T7BIU4"/>
<evidence type="ECO:0000313" key="3">
    <source>
        <dbReference type="Proteomes" id="UP000244450"/>
    </source>
</evidence>
<dbReference type="OrthoDB" id="9798407at2"/>
<dbReference type="InterPro" id="IPR036237">
    <property type="entry name" value="Xyl_isomerase-like_sf"/>
</dbReference>
<dbReference type="GO" id="GO:0016853">
    <property type="term" value="F:isomerase activity"/>
    <property type="evidence" value="ECO:0007669"/>
    <property type="project" value="UniProtKB-KW"/>
</dbReference>
<comment type="caution">
    <text evidence="2">The sequence shown here is derived from an EMBL/GenBank/DDBJ whole genome shotgun (WGS) entry which is preliminary data.</text>
</comment>
<evidence type="ECO:0000313" key="2">
    <source>
        <dbReference type="EMBL" id="PUZ26206.1"/>
    </source>
</evidence>
<dbReference type="EMBL" id="QCYK01000002">
    <property type="protein sequence ID" value="PUZ26206.1"/>
    <property type="molecule type" value="Genomic_DNA"/>
</dbReference>
<keyword evidence="3" id="KW-1185">Reference proteome</keyword>
<keyword evidence="2" id="KW-0413">Isomerase</keyword>
<dbReference type="Proteomes" id="UP000244450">
    <property type="component" value="Unassembled WGS sequence"/>
</dbReference>